<evidence type="ECO:0000313" key="2">
    <source>
        <dbReference type="Proteomes" id="UP001186974"/>
    </source>
</evidence>
<feature type="non-terminal residue" evidence="1">
    <location>
        <position position="173"/>
    </location>
</feature>
<dbReference type="Proteomes" id="UP001186974">
    <property type="component" value="Unassembled WGS sequence"/>
</dbReference>
<comment type="caution">
    <text evidence="1">The sequence shown here is derived from an EMBL/GenBank/DDBJ whole genome shotgun (WGS) entry which is preliminary data.</text>
</comment>
<sequence>MPGRLEFETEYFNEAEEAVQHMQFEPGEGYDPDVPMDPEMELKMTIMEIYNGRLKARVERKKIIFEHRLLEYRKHQALDKKRTKEEKDLLMRAKPFARMMSHQDFEEFSKGIEHEYNLRQAIAQLQDWRSMRIGTLTEGEKYEQEKQHRANKPPPLGMFDRLASSRANKPSPA</sequence>
<protein>
    <submittedName>
        <fullName evidence="1">Uncharacterized protein</fullName>
    </submittedName>
</protein>
<evidence type="ECO:0000313" key="1">
    <source>
        <dbReference type="EMBL" id="KAK3070354.1"/>
    </source>
</evidence>
<keyword evidence="2" id="KW-1185">Reference proteome</keyword>
<name>A0ACC3DG46_9PEZI</name>
<dbReference type="EMBL" id="JAWDJW010004976">
    <property type="protein sequence ID" value="KAK3070354.1"/>
    <property type="molecule type" value="Genomic_DNA"/>
</dbReference>
<accession>A0ACC3DG46</accession>
<proteinExistence type="predicted"/>
<organism evidence="1 2">
    <name type="scientific">Coniosporium uncinatum</name>
    <dbReference type="NCBI Taxonomy" id="93489"/>
    <lineage>
        <taxon>Eukaryota</taxon>
        <taxon>Fungi</taxon>
        <taxon>Dikarya</taxon>
        <taxon>Ascomycota</taxon>
        <taxon>Pezizomycotina</taxon>
        <taxon>Dothideomycetes</taxon>
        <taxon>Dothideomycetes incertae sedis</taxon>
        <taxon>Coniosporium</taxon>
    </lineage>
</organism>
<gene>
    <name evidence="1" type="ORF">LTS18_015122</name>
</gene>
<reference evidence="1" key="1">
    <citation type="submission" date="2024-09" db="EMBL/GenBank/DDBJ databases">
        <title>Black Yeasts Isolated from many extreme environments.</title>
        <authorList>
            <person name="Coleine C."/>
            <person name="Stajich J.E."/>
            <person name="Selbmann L."/>
        </authorList>
    </citation>
    <scope>NUCLEOTIDE SEQUENCE</scope>
    <source>
        <strain evidence="1">CCFEE 5737</strain>
    </source>
</reference>